<accession>A7AQK6</accession>
<reference evidence="1" key="2">
    <citation type="submission" date="2007-08" db="EMBL/GenBank/DDBJ databases">
        <authorList>
            <person name="Nene V."/>
        </authorList>
    </citation>
    <scope>NUCLEOTIDE SEQUENCE</scope>
    <source>
        <strain evidence="1">T2Bo</strain>
    </source>
</reference>
<gene>
    <name evidence="1" type="ORF">BBOV_IV004640</name>
</gene>
<reference evidence="1" key="1">
    <citation type="journal article" date="2007" name="PLoS Pathog.">
        <title>Genome sequence of Babesia bovis and comparative analysis of apicomplexan hemoprotozoa.</title>
        <authorList>
            <person name="Brayton K.A."/>
            <person name="Lau A.O.T."/>
            <person name="Herndon D.R."/>
            <person name="Hannick L."/>
            <person name="Kappmeyer L.S."/>
            <person name="Berens S.J."/>
            <person name="Bidwell S.L."/>
            <person name="Brown W.C."/>
            <person name="Crabtree J."/>
            <person name="Fadrosh D."/>
            <person name="Feldblum T."/>
            <person name="Forberger H.A."/>
            <person name="Haas B.J."/>
            <person name="Howell J.M."/>
            <person name="Khouri H."/>
            <person name="Koo H."/>
            <person name="Mann D.J."/>
            <person name="Norimine J."/>
            <person name="Paulsen I.T."/>
            <person name="Radune D."/>
            <person name="Ren Q."/>
            <person name="Smith R.K. Jr."/>
            <person name="Suarez C.E."/>
            <person name="White O."/>
            <person name="Wortman J.R."/>
            <person name="Knowles D.P. Jr."/>
            <person name="McElwain T.F."/>
            <person name="Nene V.M."/>
        </authorList>
    </citation>
    <scope>NUCLEOTIDE SEQUENCE [LARGE SCALE GENOMIC DNA]</scope>
    <source>
        <strain evidence="1">T2Bo</strain>
    </source>
</reference>
<proteinExistence type="predicted"/>
<name>A7AQK6_BABBO</name>
<sequence>MEDNNNVVIPSALFLPSPGEEGFGTERRVLRLTYVETAKKKSSNVERSWEIPTYGSCIIGNESSQIDADTCSFQLDVPYSVDEYAPEAPPKGRFSLKRAMDSIDSTVEISSFINTGMLIKCLELIGPVNMDGTNNSSILIVSSCQKTPNCNTQADIQSGYLIIHELPINHLLHETSSENTTFKLTFRKPHFAKLCKLKKGTCVAFEWINPSAFYKVQTTIKDTGILMVILMDDGSISMCKIPLDFANYADNLSPETENKV</sequence>
<protein>
    <submittedName>
        <fullName evidence="1">Uncharacterized protein</fullName>
    </submittedName>
</protein>
<dbReference type="EMBL" id="AAXT01000002">
    <property type="protein sequence ID" value="EDO06825.1"/>
    <property type="molecule type" value="Genomic_DNA"/>
</dbReference>
<organism evidence="1">
    <name type="scientific">Babesia bovis</name>
    <dbReference type="NCBI Taxonomy" id="5865"/>
    <lineage>
        <taxon>Eukaryota</taxon>
        <taxon>Sar</taxon>
        <taxon>Alveolata</taxon>
        <taxon>Apicomplexa</taxon>
        <taxon>Aconoidasida</taxon>
        <taxon>Piroplasmida</taxon>
        <taxon>Babesiidae</taxon>
        <taxon>Babesia</taxon>
    </lineage>
</organism>
<dbReference type="AlphaFoldDB" id="A7AQK6"/>
<comment type="caution">
    <text evidence="1">The sequence shown here is derived from an EMBL/GenBank/DDBJ whole genome shotgun (WGS) entry which is preliminary data.</text>
</comment>
<dbReference type="VEuPathDB" id="PiroplasmaDB:BBOV_IV004630"/>
<dbReference type="GeneID" id="5478627"/>
<dbReference type="KEGG" id="bbo:BBOV_IV004630"/>
<dbReference type="OMA" id="WINPSAF"/>
<dbReference type="InParanoid" id="A7AQK6"/>
<evidence type="ECO:0000313" key="1">
    <source>
        <dbReference type="EMBL" id="EDO06825.1"/>
    </source>
</evidence>